<accession>A0A371PFE3</accession>
<dbReference type="AlphaFoldDB" id="A0A371PFE3"/>
<evidence type="ECO:0000256" key="4">
    <source>
        <dbReference type="ARBA" id="ARBA00023002"/>
    </source>
</evidence>
<dbReference type="InterPro" id="IPR013131">
    <property type="entry name" value="Mannitol_DH_N"/>
</dbReference>
<evidence type="ECO:0000256" key="5">
    <source>
        <dbReference type="ARBA" id="ARBA00023027"/>
    </source>
</evidence>
<dbReference type="InterPro" id="IPR000669">
    <property type="entry name" value="Mannitol_DH"/>
</dbReference>
<dbReference type="GO" id="GO:0019592">
    <property type="term" value="P:mannitol catabolic process"/>
    <property type="evidence" value="ECO:0007669"/>
    <property type="project" value="TreeGrafter"/>
</dbReference>
<dbReference type="SUPFAM" id="SSF51735">
    <property type="entry name" value="NAD(P)-binding Rossmann-fold domains"/>
    <property type="match status" value="1"/>
</dbReference>
<dbReference type="Gene3D" id="3.40.50.720">
    <property type="entry name" value="NAD(P)-binding Rossmann-like Domain"/>
    <property type="match status" value="1"/>
</dbReference>
<evidence type="ECO:0000313" key="11">
    <source>
        <dbReference type="Proteomes" id="UP000261905"/>
    </source>
</evidence>
<dbReference type="Pfam" id="PF08125">
    <property type="entry name" value="Mannitol_dh_C"/>
    <property type="match status" value="1"/>
</dbReference>
<dbReference type="InterPro" id="IPR013328">
    <property type="entry name" value="6PGD_dom2"/>
</dbReference>
<evidence type="ECO:0000313" key="10">
    <source>
        <dbReference type="EMBL" id="REK74356.1"/>
    </source>
</evidence>
<comment type="catalytic activity">
    <reaction evidence="6 7">
        <text>D-mannitol 1-phosphate + NAD(+) = beta-D-fructose 6-phosphate + NADH + H(+)</text>
        <dbReference type="Rhea" id="RHEA:19661"/>
        <dbReference type="ChEBI" id="CHEBI:15378"/>
        <dbReference type="ChEBI" id="CHEBI:57540"/>
        <dbReference type="ChEBI" id="CHEBI:57634"/>
        <dbReference type="ChEBI" id="CHEBI:57945"/>
        <dbReference type="ChEBI" id="CHEBI:61381"/>
        <dbReference type="EC" id="1.1.1.17"/>
    </reaction>
</comment>
<dbReference type="InterPro" id="IPR013118">
    <property type="entry name" value="Mannitol_DH_C"/>
</dbReference>
<dbReference type="PANTHER" id="PTHR30524">
    <property type="entry name" value="MANNITOL-1-PHOSPHATE 5-DEHYDROGENASE"/>
    <property type="match status" value="1"/>
</dbReference>
<comment type="similarity">
    <text evidence="1 7">Belongs to the mannitol dehydrogenase family.</text>
</comment>
<comment type="caution">
    <text evidence="10">The sequence shown here is derived from an EMBL/GenBank/DDBJ whole genome shotgun (WGS) entry which is preliminary data.</text>
</comment>
<evidence type="ECO:0000256" key="3">
    <source>
        <dbReference type="ARBA" id="ARBA00016219"/>
    </source>
</evidence>
<dbReference type="InterPro" id="IPR023028">
    <property type="entry name" value="Mannitol_1_phos_5_DH"/>
</dbReference>
<dbReference type="Proteomes" id="UP000261905">
    <property type="component" value="Unassembled WGS sequence"/>
</dbReference>
<gene>
    <name evidence="7" type="primary">mtlD</name>
    <name evidence="10" type="ORF">DX130_17685</name>
</gene>
<dbReference type="OrthoDB" id="271711at2"/>
<evidence type="ECO:0000259" key="9">
    <source>
        <dbReference type="Pfam" id="PF08125"/>
    </source>
</evidence>
<keyword evidence="5 7" id="KW-0520">NAD</keyword>
<dbReference type="InterPro" id="IPR023027">
    <property type="entry name" value="Mannitol_DH_CS"/>
</dbReference>
<dbReference type="Pfam" id="PF01232">
    <property type="entry name" value="Mannitol_dh"/>
    <property type="match status" value="1"/>
</dbReference>
<dbReference type="InterPro" id="IPR008927">
    <property type="entry name" value="6-PGluconate_DH-like_C_sf"/>
</dbReference>
<dbReference type="PANTHER" id="PTHR30524:SF0">
    <property type="entry name" value="ALTRONATE OXIDOREDUCTASE-RELATED"/>
    <property type="match status" value="1"/>
</dbReference>
<evidence type="ECO:0000256" key="2">
    <source>
        <dbReference type="ARBA" id="ARBA00012939"/>
    </source>
</evidence>
<dbReference type="EC" id="1.1.1.17" evidence="2 7"/>
<dbReference type="PRINTS" id="PR00084">
    <property type="entry name" value="MTLDHDRGNASE"/>
</dbReference>
<reference evidence="10 11" key="1">
    <citation type="submission" date="2018-08" db="EMBL/GenBank/DDBJ databases">
        <title>Paenibacillus sp. M4BSY-1, whole genome shotgun sequence.</title>
        <authorList>
            <person name="Tuo L."/>
        </authorList>
    </citation>
    <scope>NUCLEOTIDE SEQUENCE [LARGE SCALE GENOMIC DNA]</scope>
    <source>
        <strain evidence="10 11">M4BSY-1</strain>
    </source>
</reference>
<comment type="caution">
    <text evidence="7">Lacks conserved residue(s) required for the propagation of feature annotation.</text>
</comment>
<keyword evidence="11" id="KW-1185">Reference proteome</keyword>
<dbReference type="NCBIfam" id="NF002652">
    <property type="entry name" value="PRK02318.2-5"/>
    <property type="match status" value="1"/>
</dbReference>
<dbReference type="NCBIfam" id="NF002647">
    <property type="entry name" value="PRK02318.1-3"/>
    <property type="match status" value="1"/>
</dbReference>
<dbReference type="GO" id="GO:0008926">
    <property type="term" value="F:mannitol-1-phosphate 5-dehydrogenase activity"/>
    <property type="evidence" value="ECO:0007669"/>
    <property type="project" value="UniProtKB-UniRule"/>
</dbReference>
<dbReference type="NCBIfam" id="NF002649">
    <property type="entry name" value="PRK02318.2-1"/>
    <property type="match status" value="1"/>
</dbReference>
<name>A0A371PFE3_9BACL</name>
<dbReference type="GO" id="GO:0005829">
    <property type="term" value="C:cytosol"/>
    <property type="evidence" value="ECO:0007669"/>
    <property type="project" value="TreeGrafter"/>
</dbReference>
<dbReference type="HAMAP" id="MF_00196">
    <property type="entry name" value="Mannitol_dehydrog"/>
    <property type="match status" value="1"/>
</dbReference>
<protein>
    <recommendedName>
        <fullName evidence="3 7">Mannitol-1-phosphate 5-dehydrogenase</fullName>
        <ecNumber evidence="2 7">1.1.1.17</ecNumber>
    </recommendedName>
</protein>
<dbReference type="NCBIfam" id="NF002646">
    <property type="entry name" value="PRK02318.1-2"/>
    <property type="match status" value="1"/>
</dbReference>
<dbReference type="PROSITE" id="PS00974">
    <property type="entry name" value="MANNITOL_DHGENASE"/>
    <property type="match status" value="1"/>
</dbReference>
<evidence type="ECO:0000256" key="6">
    <source>
        <dbReference type="ARBA" id="ARBA00048615"/>
    </source>
</evidence>
<feature type="domain" description="Mannitol dehydrogenase N-terminal" evidence="8">
    <location>
        <begin position="1"/>
        <end position="196"/>
    </location>
</feature>
<dbReference type="RefSeq" id="WP_116047623.1">
    <property type="nucleotide sequence ID" value="NZ_QUBQ01000003.1"/>
</dbReference>
<feature type="domain" description="Mannitol dehydrogenase C-terminal" evidence="9">
    <location>
        <begin position="204"/>
        <end position="347"/>
    </location>
</feature>
<evidence type="ECO:0000256" key="1">
    <source>
        <dbReference type="ARBA" id="ARBA00006541"/>
    </source>
</evidence>
<dbReference type="InterPro" id="IPR036291">
    <property type="entry name" value="NAD(P)-bd_dom_sf"/>
</dbReference>
<dbReference type="Gene3D" id="1.10.1040.10">
    <property type="entry name" value="N-(1-d-carboxylethyl)-l-norvaline Dehydrogenase, domain 2"/>
    <property type="match status" value="1"/>
</dbReference>
<evidence type="ECO:0000259" key="8">
    <source>
        <dbReference type="Pfam" id="PF01232"/>
    </source>
</evidence>
<organism evidence="10 11">
    <name type="scientific">Paenibacillus paeoniae</name>
    <dbReference type="NCBI Taxonomy" id="2292705"/>
    <lineage>
        <taxon>Bacteria</taxon>
        <taxon>Bacillati</taxon>
        <taxon>Bacillota</taxon>
        <taxon>Bacilli</taxon>
        <taxon>Bacillales</taxon>
        <taxon>Paenibacillaceae</taxon>
        <taxon>Paenibacillus</taxon>
    </lineage>
</organism>
<proteinExistence type="inferred from homology"/>
<keyword evidence="4 7" id="KW-0560">Oxidoreductase</keyword>
<dbReference type="EMBL" id="QUBQ01000003">
    <property type="protein sequence ID" value="REK74356.1"/>
    <property type="molecule type" value="Genomic_DNA"/>
</dbReference>
<sequence>MKAVHFGPGNIGRGFIGLLLSQSGFEVTFVVRNERQLNMLQQKKKYIVTLANEDKDKKVVSNVSAISSQHRAEVARAIAETDLVTTAVGLGALKHLAESIAEGIELRLRFGVRKPLHIIACENAMDGSSQLRSRVMKHLSPGSKALAEKYVAFPNTAVDRIVPIQDGSDSLQVTVEAYYEWVIDKSAMLEGFPEIKGVKYVDQLAPYIERKLFTVNTGHCVAAYHGYLEGYETIQEAMEDEGLKRRVVSAMQETGRLLTSKYHWEKENHSTYINRMLDRFTNPLLSDDIVRVGRSPLRKLSLNDRLVRPALQAHGLGFDIPHLTSAIAAALLFDHKEDPEAVSLQSELKLRGVDEVITQVMGIPQKHAIHPSIVSRYHEMRRVYGASLRASGS</sequence>
<dbReference type="SUPFAM" id="SSF48179">
    <property type="entry name" value="6-phosphogluconate dehydrogenase C-terminal domain-like"/>
    <property type="match status" value="1"/>
</dbReference>
<evidence type="ECO:0000256" key="7">
    <source>
        <dbReference type="HAMAP-Rule" id="MF_00196"/>
    </source>
</evidence>